<sequence length="634" mass="71239">MSEYGIVVSKDLMVPMRDGVRLAFDVYRPGVDGAYAEGTFPTIMLHTAYDKATKRYEEIADFFVPRGYAVVLVDMRDRYRSEGSGTYFHSATPHTGRDGYDIVEWIAAQPWSNGRVGTCGSSYAGQVQIRMALENPPHLTAIWPDVVTTNNYFNCAREGGAFQGQMFWALFIHAQDAQDIAGDQEKIDEVWEDLKNLRELFRATPWTEGQTALRHVPPLEQTLMNYYRRGAYDDWWAQISCDYERHYPQHADVPMTVSSGWFDPWAGPDLEYWAAMAAKNDSPQRVVIGPWSHVGMRGEATYCHEVDFGTQSVWGVDRYFEEQLEYFSRWLPNDAKGHPADEPPIQLFVMGGGSGLKTSEGKLDHGGTWRAEHEWPLARRIDTPYYLHGNGDLSTTPPPSGAEPCRYTFDPTHPVPTVGGVYCAIGELPREGPGMEPAWSRFLHPVLRLRDLLTPGPADQREAPQFFGSEEPFPRLSERPDVLVFQTEPLTQPVEVTGNVIVNLWISSSALDTDFTAKVIDVHPANADYPTGFDMLLHDSVIRCRYREGFDHEVLLTPGEIVPVTIRIPATSNLFDVGHRIRIDISSSNWPRLDVNPNTGEAMGRHTHQVVAHQVVYVDAGHPSHALLPVIPAS</sequence>
<dbReference type="InterPro" id="IPR029058">
    <property type="entry name" value="AB_hydrolase_fold"/>
</dbReference>
<proteinExistence type="predicted"/>
<dbReference type="AlphaFoldDB" id="A0A6J6QCW8"/>
<dbReference type="Gene3D" id="1.10.3020.10">
    <property type="entry name" value="alpha-amino acid ester hydrolase ( Helical cap domain)"/>
    <property type="match status" value="1"/>
</dbReference>
<organism evidence="3">
    <name type="scientific">freshwater metagenome</name>
    <dbReference type="NCBI Taxonomy" id="449393"/>
    <lineage>
        <taxon>unclassified sequences</taxon>
        <taxon>metagenomes</taxon>
        <taxon>ecological metagenomes</taxon>
    </lineage>
</organism>
<dbReference type="InterPro" id="IPR050585">
    <property type="entry name" value="Xaa-Pro_dipeptidyl-ppase/CocE"/>
</dbReference>
<keyword evidence="1" id="KW-0378">Hydrolase</keyword>
<dbReference type="InterPro" id="IPR013736">
    <property type="entry name" value="Xaa-Pro_dipept_C"/>
</dbReference>
<evidence type="ECO:0000259" key="2">
    <source>
        <dbReference type="SMART" id="SM00939"/>
    </source>
</evidence>
<reference evidence="3" key="1">
    <citation type="submission" date="2020-05" db="EMBL/GenBank/DDBJ databases">
        <authorList>
            <person name="Chiriac C."/>
            <person name="Salcher M."/>
            <person name="Ghai R."/>
            <person name="Kavagutti S V."/>
        </authorList>
    </citation>
    <scope>NUCLEOTIDE SEQUENCE</scope>
</reference>
<dbReference type="InterPro" id="IPR005674">
    <property type="entry name" value="CocE/Ser_esterase"/>
</dbReference>
<protein>
    <submittedName>
        <fullName evidence="3">Unannotated protein</fullName>
    </submittedName>
</protein>
<dbReference type="PANTHER" id="PTHR43056">
    <property type="entry name" value="PEPTIDASE S9 PROLYL OLIGOPEPTIDASE"/>
    <property type="match status" value="1"/>
</dbReference>
<dbReference type="GO" id="GO:0008239">
    <property type="term" value="F:dipeptidyl-peptidase activity"/>
    <property type="evidence" value="ECO:0007669"/>
    <property type="project" value="InterPro"/>
</dbReference>
<dbReference type="NCBIfam" id="TIGR00976">
    <property type="entry name" value="CocE_NonD"/>
    <property type="match status" value="2"/>
</dbReference>
<dbReference type="SMART" id="SM00939">
    <property type="entry name" value="PepX_C"/>
    <property type="match status" value="1"/>
</dbReference>
<dbReference type="Gene3D" id="3.40.50.1820">
    <property type="entry name" value="alpha/beta hydrolase"/>
    <property type="match status" value="1"/>
</dbReference>
<name>A0A6J6QCW8_9ZZZZ</name>
<evidence type="ECO:0000313" key="3">
    <source>
        <dbReference type="EMBL" id="CAB4705654.1"/>
    </source>
</evidence>
<dbReference type="PANTHER" id="PTHR43056:SF10">
    <property type="entry name" value="COCE_NOND FAMILY, PUTATIVE (AFU_ORTHOLOGUE AFUA_7G00600)-RELATED"/>
    <property type="match status" value="1"/>
</dbReference>
<dbReference type="InterPro" id="IPR000383">
    <property type="entry name" value="Xaa-Pro-like_dom"/>
</dbReference>
<accession>A0A6J6QCW8</accession>
<dbReference type="SUPFAM" id="SSF49785">
    <property type="entry name" value="Galactose-binding domain-like"/>
    <property type="match status" value="1"/>
</dbReference>
<dbReference type="SUPFAM" id="SSF53474">
    <property type="entry name" value="alpha/beta-Hydrolases"/>
    <property type="match status" value="1"/>
</dbReference>
<dbReference type="Gene3D" id="2.60.120.260">
    <property type="entry name" value="Galactose-binding domain-like"/>
    <property type="match status" value="1"/>
</dbReference>
<gene>
    <name evidence="3" type="ORF">UFOPK2399_01646</name>
</gene>
<evidence type="ECO:0000256" key="1">
    <source>
        <dbReference type="ARBA" id="ARBA00022801"/>
    </source>
</evidence>
<dbReference type="EMBL" id="CAEZXP010000006">
    <property type="protein sequence ID" value="CAB4705654.1"/>
    <property type="molecule type" value="Genomic_DNA"/>
</dbReference>
<dbReference type="Pfam" id="PF08530">
    <property type="entry name" value="PepX_C"/>
    <property type="match status" value="1"/>
</dbReference>
<dbReference type="Pfam" id="PF02129">
    <property type="entry name" value="Peptidase_S15"/>
    <property type="match status" value="1"/>
</dbReference>
<feature type="domain" description="Xaa-Pro dipeptidyl-peptidase C-terminal" evidence="2">
    <location>
        <begin position="324"/>
        <end position="627"/>
    </location>
</feature>
<dbReference type="InterPro" id="IPR008979">
    <property type="entry name" value="Galactose-bd-like_sf"/>
</dbReference>